<feature type="transmembrane region" description="Helical" evidence="1">
    <location>
        <begin position="32"/>
        <end position="52"/>
    </location>
</feature>
<keyword evidence="1" id="KW-1133">Transmembrane helix</keyword>
<comment type="caution">
    <text evidence="2">The sequence shown here is derived from an EMBL/GenBank/DDBJ whole genome shotgun (WGS) entry which is preliminary data.</text>
</comment>
<organism evidence="2 3">
    <name type="scientific">Mesorhizobium neociceri</name>
    <dbReference type="NCBI Taxonomy" id="1307853"/>
    <lineage>
        <taxon>Bacteria</taxon>
        <taxon>Pseudomonadati</taxon>
        <taxon>Pseudomonadota</taxon>
        <taxon>Alphaproteobacteria</taxon>
        <taxon>Hyphomicrobiales</taxon>
        <taxon>Phyllobacteriaceae</taxon>
        <taxon>Mesorhizobium</taxon>
    </lineage>
</organism>
<keyword evidence="1" id="KW-0812">Transmembrane</keyword>
<protein>
    <submittedName>
        <fullName evidence="2">Uncharacterized protein</fullName>
    </submittedName>
</protein>
<accession>A0A838B8L6</accession>
<proteinExistence type="predicted"/>
<keyword evidence="1" id="KW-0472">Membrane</keyword>
<evidence type="ECO:0000256" key="1">
    <source>
        <dbReference type="SAM" id="Phobius"/>
    </source>
</evidence>
<evidence type="ECO:0000313" key="2">
    <source>
        <dbReference type="EMBL" id="MBA1142785.1"/>
    </source>
</evidence>
<dbReference type="AlphaFoldDB" id="A0A838B8L6"/>
<gene>
    <name evidence="2" type="ORF">H0241_21420</name>
</gene>
<name>A0A838B8L6_9HYPH</name>
<dbReference type="Proteomes" id="UP000558284">
    <property type="component" value="Unassembled WGS sequence"/>
</dbReference>
<evidence type="ECO:0000313" key="3">
    <source>
        <dbReference type="Proteomes" id="UP000558284"/>
    </source>
</evidence>
<dbReference type="RefSeq" id="WP_181059834.1">
    <property type="nucleotide sequence ID" value="NZ_JACDTY010000011.1"/>
</dbReference>
<reference evidence="2 3" key="1">
    <citation type="submission" date="2020-07" db="EMBL/GenBank/DDBJ databases">
        <title>Definition of the novel symbiovar canariense within Mesorhizobium novociceri, a new species of genus Mesorhizobium nodulating Cicer canariense in the Caldera de Taburiente National Park (La Palma, Canary Islands).</title>
        <authorList>
            <person name="Leon-Barrios M."/>
            <person name="Perez-Yepez J."/>
            <person name="Flores-Felix J.D."/>
            <person name="Ramirez-Baena M.H."/>
            <person name="Pulido-Suarez L."/>
            <person name="Igual J.M."/>
            <person name="Velazquez E."/>
            <person name="Peix A."/>
        </authorList>
    </citation>
    <scope>NUCLEOTIDE SEQUENCE [LARGE SCALE GENOMIC DNA]</scope>
    <source>
        <strain evidence="2 3">CCANP35</strain>
    </source>
</reference>
<sequence>MSLIQQRAPLSHEEEYKYAEMAMKWYGWGSPIGLGILLVALAAAAVLVRIAVYGL</sequence>
<dbReference type="EMBL" id="JACDTY010000011">
    <property type="protein sequence ID" value="MBA1142785.1"/>
    <property type="molecule type" value="Genomic_DNA"/>
</dbReference>
<keyword evidence="3" id="KW-1185">Reference proteome</keyword>